<protein>
    <recommendedName>
        <fullName evidence="4">Type I restriction modification DNA specificity domain-containing protein</fullName>
    </recommendedName>
</protein>
<sequence>MRYVDVPQKVNIFEVLKNKASFSPHNYKKVILGGKDSKPVQDFLAGDLVNGEEVGSDAYLRKSYKYFIRNKALQQDSFLLSFSGDSVIPILPNKFVDLKLKEGDLIISKDSNIGETVILDKNYPDHMLSGGLYKLPVDQGKYYLFAFLKHDFFRTQLNFLVSRGATILHAKKLFLDCLIPLPNQKNSDQVITYLETLMRITINKEKKIKENENRIFALIETEISSNQTKKDFKYQFPDLRQILLTSRIDAGFYCEDYAKKQFSIKNYTKGVGTIEEWGFEIGRGQNLQVSAIGNSIYSEEKKENFYTLVRPTNLSDFGTVTKYEYLGNSRKLSAISEGDIIFSAEGSVGKCMMFANPKQRTLTNIHGIVLNKKDHNKIESAFVCCFLRYLRNLGILDYISVGGQGGSLAMKYWSEVKIPFFSEAKQKEIAKYYYVPINYKIGNGDFGAIEKRDFQVNEKMGILQLDEQVKVLKEKIHDVVDTIINGDVVDIDFSFADNS</sequence>
<accession>A0A1F5Q557</accession>
<feature type="domain" description="Type I restriction modification DNA specificity" evidence="4">
    <location>
        <begin position="75"/>
        <end position="208"/>
    </location>
</feature>
<proteinExistence type="inferred from homology"/>
<evidence type="ECO:0000259" key="4">
    <source>
        <dbReference type="Pfam" id="PF01420"/>
    </source>
</evidence>
<dbReference type="PANTHER" id="PTHR30408">
    <property type="entry name" value="TYPE-1 RESTRICTION ENZYME ECOKI SPECIFICITY PROTEIN"/>
    <property type="match status" value="1"/>
</dbReference>
<dbReference type="Pfam" id="PF01420">
    <property type="entry name" value="Methylase_S"/>
    <property type="match status" value="2"/>
</dbReference>
<evidence type="ECO:0000313" key="6">
    <source>
        <dbReference type="Proteomes" id="UP000177281"/>
    </source>
</evidence>
<dbReference type="EMBL" id="MFFB01000002">
    <property type="protein sequence ID" value="OGE97321.1"/>
    <property type="molecule type" value="Genomic_DNA"/>
</dbReference>
<dbReference type="InterPro" id="IPR000055">
    <property type="entry name" value="Restrct_endonuc_typeI_TRD"/>
</dbReference>
<dbReference type="InterPro" id="IPR044946">
    <property type="entry name" value="Restrct_endonuc_typeI_TRD_sf"/>
</dbReference>
<dbReference type="GO" id="GO:0003677">
    <property type="term" value="F:DNA binding"/>
    <property type="evidence" value="ECO:0007669"/>
    <property type="project" value="UniProtKB-KW"/>
</dbReference>
<evidence type="ECO:0000256" key="2">
    <source>
        <dbReference type="ARBA" id="ARBA00022747"/>
    </source>
</evidence>
<dbReference type="Proteomes" id="UP000177281">
    <property type="component" value="Unassembled WGS sequence"/>
</dbReference>
<comment type="similarity">
    <text evidence="1">Belongs to the type-I restriction system S methylase family.</text>
</comment>
<dbReference type="GO" id="GO:0009307">
    <property type="term" value="P:DNA restriction-modification system"/>
    <property type="evidence" value="ECO:0007669"/>
    <property type="project" value="UniProtKB-KW"/>
</dbReference>
<dbReference type="InterPro" id="IPR052021">
    <property type="entry name" value="Type-I_RS_S_subunit"/>
</dbReference>
<dbReference type="AlphaFoldDB" id="A0A1F5Q557"/>
<organism evidence="5 6">
    <name type="scientific">Candidatus Doudnabacteria bacterium RIFCSPLOWO2_01_FULL_44_21</name>
    <dbReference type="NCBI Taxonomy" id="1817841"/>
    <lineage>
        <taxon>Bacteria</taxon>
        <taxon>Candidatus Doudnaibacteriota</taxon>
    </lineage>
</organism>
<evidence type="ECO:0000313" key="5">
    <source>
        <dbReference type="EMBL" id="OGE97321.1"/>
    </source>
</evidence>
<comment type="caution">
    <text evidence="5">The sequence shown here is derived from an EMBL/GenBank/DDBJ whole genome shotgun (WGS) entry which is preliminary data.</text>
</comment>
<dbReference type="SUPFAM" id="SSF116734">
    <property type="entry name" value="DNA methylase specificity domain"/>
    <property type="match status" value="2"/>
</dbReference>
<reference evidence="5 6" key="1">
    <citation type="journal article" date="2016" name="Nat. Commun.">
        <title>Thousands of microbial genomes shed light on interconnected biogeochemical processes in an aquifer system.</title>
        <authorList>
            <person name="Anantharaman K."/>
            <person name="Brown C.T."/>
            <person name="Hug L.A."/>
            <person name="Sharon I."/>
            <person name="Castelle C.J."/>
            <person name="Probst A.J."/>
            <person name="Thomas B.C."/>
            <person name="Singh A."/>
            <person name="Wilkins M.J."/>
            <person name="Karaoz U."/>
            <person name="Brodie E.L."/>
            <person name="Williams K.H."/>
            <person name="Hubbard S.S."/>
            <person name="Banfield J.F."/>
        </authorList>
    </citation>
    <scope>NUCLEOTIDE SEQUENCE [LARGE SCALE GENOMIC DNA]</scope>
</reference>
<feature type="domain" description="Type I restriction modification DNA specificity" evidence="4">
    <location>
        <begin position="298"/>
        <end position="432"/>
    </location>
</feature>
<dbReference type="STRING" id="1817841.A3B10_04230"/>
<gene>
    <name evidence="5" type="ORF">A3B10_04230</name>
</gene>
<name>A0A1F5Q557_9BACT</name>
<evidence type="ECO:0000256" key="1">
    <source>
        <dbReference type="ARBA" id="ARBA00010923"/>
    </source>
</evidence>
<dbReference type="Gene3D" id="3.90.220.20">
    <property type="entry name" value="DNA methylase specificity domains"/>
    <property type="match status" value="2"/>
</dbReference>
<keyword evidence="3" id="KW-0238">DNA-binding</keyword>
<dbReference type="PANTHER" id="PTHR30408:SF12">
    <property type="entry name" value="TYPE I RESTRICTION ENZYME MJAVIII SPECIFICITY SUBUNIT"/>
    <property type="match status" value="1"/>
</dbReference>
<keyword evidence="2" id="KW-0680">Restriction system</keyword>
<evidence type="ECO:0000256" key="3">
    <source>
        <dbReference type="ARBA" id="ARBA00023125"/>
    </source>
</evidence>